<dbReference type="EMBL" id="NBSK02000004">
    <property type="protein sequence ID" value="KAJ0209137.1"/>
    <property type="molecule type" value="Genomic_DNA"/>
</dbReference>
<proteinExistence type="predicted"/>
<reference evidence="1 2" key="1">
    <citation type="journal article" date="2017" name="Nat. Commun.">
        <title>Genome assembly with in vitro proximity ligation data and whole-genome triplication in lettuce.</title>
        <authorList>
            <person name="Reyes-Chin-Wo S."/>
            <person name="Wang Z."/>
            <person name="Yang X."/>
            <person name="Kozik A."/>
            <person name="Arikit S."/>
            <person name="Song C."/>
            <person name="Xia L."/>
            <person name="Froenicke L."/>
            <person name="Lavelle D.O."/>
            <person name="Truco M.J."/>
            <person name="Xia R."/>
            <person name="Zhu S."/>
            <person name="Xu C."/>
            <person name="Xu H."/>
            <person name="Xu X."/>
            <person name="Cox K."/>
            <person name="Korf I."/>
            <person name="Meyers B.C."/>
            <person name="Michelmore R.W."/>
        </authorList>
    </citation>
    <scope>NUCLEOTIDE SEQUENCE [LARGE SCALE GENOMIC DNA]</scope>
    <source>
        <strain evidence="2">cv. Salinas</strain>
        <tissue evidence="1">Seedlings</tissue>
    </source>
</reference>
<comment type="caution">
    <text evidence="1">The sequence shown here is derived from an EMBL/GenBank/DDBJ whole genome shotgun (WGS) entry which is preliminary data.</text>
</comment>
<evidence type="ECO:0000313" key="2">
    <source>
        <dbReference type="Proteomes" id="UP000235145"/>
    </source>
</evidence>
<dbReference type="AlphaFoldDB" id="A0A9R1VKR8"/>
<accession>A0A9R1VKR8</accession>
<dbReference type="Proteomes" id="UP000235145">
    <property type="component" value="Unassembled WGS sequence"/>
</dbReference>
<name>A0A9R1VKR8_LACSA</name>
<protein>
    <submittedName>
        <fullName evidence="1">Uncharacterized protein</fullName>
    </submittedName>
</protein>
<evidence type="ECO:0000313" key="1">
    <source>
        <dbReference type="EMBL" id="KAJ0209137.1"/>
    </source>
</evidence>
<keyword evidence="2" id="KW-1185">Reference proteome</keyword>
<gene>
    <name evidence="1" type="ORF">LSAT_V11C400214330</name>
</gene>
<organism evidence="1 2">
    <name type="scientific">Lactuca sativa</name>
    <name type="common">Garden lettuce</name>
    <dbReference type="NCBI Taxonomy" id="4236"/>
    <lineage>
        <taxon>Eukaryota</taxon>
        <taxon>Viridiplantae</taxon>
        <taxon>Streptophyta</taxon>
        <taxon>Embryophyta</taxon>
        <taxon>Tracheophyta</taxon>
        <taxon>Spermatophyta</taxon>
        <taxon>Magnoliopsida</taxon>
        <taxon>eudicotyledons</taxon>
        <taxon>Gunneridae</taxon>
        <taxon>Pentapetalae</taxon>
        <taxon>asterids</taxon>
        <taxon>campanulids</taxon>
        <taxon>Asterales</taxon>
        <taxon>Asteraceae</taxon>
        <taxon>Cichorioideae</taxon>
        <taxon>Cichorieae</taxon>
        <taxon>Lactucinae</taxon>
        <taxon>Lactuca</taxon>
    </lineage>
</organism>
<sequence length="141" mass="15724">MGISNNLYDTHCNVRVPACLWKAKSSPGGVRTCCHVGHKNSMFELSDAGKLTKSKGSTKKIRRHFTTNILSKNNFFEGQFSKCNGNFVVTNVADHGAIEMKDTKVIRMVDGEPKPYIRNVDNEPKVIKKTALEVSQYSETT</sequence>